<evidence type="ECO:0008006" key="5">
    <source>
        <dbReference type="Google" id="ProtNLM"/>
    </source>
</evidence>
<dbReference type="Proteomes" id="UP000265489">
    <property type="component" value="Unassembled WGS sequence"/>
</dbReference>
<comment type="caution">
    <text evidence="1">The sequence shown here is derived from an EMBL/GenBank/DDBJ whole genome shotgun (WGS) entry which is preliminary data.</text>
</comment>
<name>A0A395W5U2_9FIRM</name>
<evidence type="ECO:0000313" key="1">
    <source>
        <dbReference type="EMBL" id="RGU89046.1"/>
    </source>
</evidence>
<dbReference type="Proteomes" id="UP000284651">
    <property type="component" value="Unassembled WGS sequence"/>
</dbReference>
<evidence type="ECO:0000313" key="3">
    <source>
        <dbReference type="Proteomes" id="UP000265489"/>
    </source>
</evidence>
<dbReference type="EMBL" id="QSAT01000041">
    <property type="protein sequence ID" value="RGW72614.1"/>
    <property type="molecule type" value="Genomic_DNA"/>
</dbReference>
<sequence>MAETNQLLKTIQETKSDGLNTLMESLDDLTFSQYLNHILEIKHVTKAQILSKTTIQRNYGYQIFDGSKVPNKDKVIQLSLGLGLDLRMTNNLLSLSNNGMLYPKVKRDALLIYCVENHKSVYETNECLMEYGLELLD</sequence>
<proteinExistence type="predicted"/>
<protein>
    <recommendedName>
        <fullName evidence="5">XRE family transcriptional regulator</fullName>
    </recommendedName>
</protein>
<dbReference type="GeneID" id="66580701"/>
<evidence type="ECO:0000313" key="2">
    <source>
        <dbReference type="EMBL" id="RGW72614.1"/>
    </source>
</evidence>
<evidence type="ECO:0000313" key="4">
    <source>
        <dbReference type="Proteomes" id="UP000284651"/>
    </source>
</evidence>
<dbReference type="RefSeq" id="WP_118325944.1">
    <property type="nucleotide sequence ID" value="NZ_DAWEIE010000075.1"/>
</dbReference>
<accession>A0A395W5U2</accession>
<organism evidence="1 3">
    <name type="scientific">Holdemanella biformis</name>
    <dbReference type="NCBI Taxonomy" id="1735"/>
    <lineage>
        <taxon>Bacteria</taxon>
        <taxon>Bacillati</taxon>
        <taxon>Bacillota</taxon>
        <taxon>Erysipelotrichia</taxon>
        <taxon>Erysipelotrichales</taxon>
        <taxon>Erysipelotrichaceae</taxon>
        <taxon>Holdemanella</taxon>
    </lineage>
</organism>
<reference evidence="3 4" key="1">
    <citation type="submission" date="2018-08" db="EMBL/GenBank/DDBJ databases">
        <title>A genome reference for cultivated species of the human gut microbiota.</title>
        <authorList>
            <person name="Zou Y."/>
            <person name="Xue W."/>
            <person name="Luo G."/>
        </authorList>
    </citation>
    <scope>NUCLEOTIDE SEQUENCE [LARGE SCALE GENOMIC DNA]</scope>
    <source>
        <strain evidence="2 4">AF10-31</strain>
        <strain evidence="1 3">AF15-20</strain>
    </source>
</reference>
<gene>
    <name evidence="2" type="ORF">DWV56_10470</name>
    <name evidence="1" type="ORF">DWW32_12280</name>
</gene>
<dbReference type="AlphaFoldDB" id="A0A395W5U2"/>
<dbReference type="EMBL" id="QRYQ01000036">
    <property type="protein sequence ID" value="RGU89046.1"/>
    <property type="molecule type" value="Genomic_DNA"/>
</dbReference>